<sequence>MTAALESDASPTSTRAWISACEMPALTAWTTPSPPARRLPIFDFTNVADDNEAWQDQDSDADESDDFDQTGEYTGKFKVLTVPTKADPPSSCTRSRQDAWGHPISPFPGSGSRRVVLARARSPVSAPKSPKVSRHVMGELQKPCQTT</sequence>
<evidence type="ECO:0000313" key="1">
    <source>
        <dbReference type="EMBL" id="KAJ3003176.1"/>
    </source>
</evidence>
<protein>
    <submittedName>
        <fullName evidence="1">Uncharacterized protein</fullName>
    </submittedName>
</protein>
<comment type="caution">
    <text evidence="1">The sequence shown here is derived from an EMBL/GenBank/DDBJ whole genome shotgun (WGS) entry which is preliminary data.</text>
</comment>
<name>A0ACC1PVM5_9APHY</name>
<accession>A0ACC1PVM5</accession>
<proteinExistence type="predicted"/>
<dbReference type="EMBL" id="JANSHE010001339">
    <property type="protein sequence ID" value="KAJ3003176.1"/>
    <property type="molecule type" value="Genomic_DNA"/>
</dbReference>
<organism evidence="1 2">
    <name type="scientific">Trametes sanguinea</name>
    <dbReference type="NCBI Taxonomy" id="158606"/>
    <lineage>
        <taxon>Eukaryota</taxon>
        <taxon>Fungi</taxon>
        <taxon>Dikarya</taxon>
        <taxon>Basidiomycota</taxon>
        <taxon>Agaricomycotina</taxon>
        <taxon>Agaricomycetes</taxon>
        <taxon>Polyporales</taxon>
        <taxon>Polyporaceae</taxon>
        <taxon>Trametes</taxon>
    </lineage>
</organism>
<dbReference type="Proteomes" id="UP001144978">
    <property type="component" value="Unassembled WGS sequence"/>
</dbReference>
<evidence type="ECO:0000313" key="2">
    <source>
        <dbReference type="Proteomes" id="UP001144978"/>
    </source>
</evidence>
<keyword evidence="2" id="KW-1185">Reference proteome</keyword>
<reference evidence="1" key="1">
    <citation type="submission" date="2022-08" db="EMBL/GenBank/DDBJ databases">
        <title>Genome Sequence of Pycnoporus sanguineus.</title>
        <authorList>
            <person name="Buettner E."/>
        </authorList>
    </citation>
    <scope>NUCLEOTIDE SEQUENCE</scope>
    <source>
        <strain evidence="1">CG-C14</strain>
    </source>
</reference>
<gene>
    <name evidence="1" type="ORF">NUW54_g5436</name>
</gene>